<dbReference type="InterPro" id="IPR054210">
    <property type="entry name" value="DUF6917"/>
</dbReference>
<reference evidence="2 3" key="1">
    <citation type="journal article" date="2014" name="Genome Announc.">
        <title>Draft Genome Sequence of Paenibacillus pini JCM 16418T, Isolated from the Rhizosphere of Pine Tree.</title>
        <authorList>
            <person name="Yuki M."/>
            <person name="Oshima K."/>
            <person name="Suda W."/>
            <person name="Oshida Y."/>
            <person name="Kitamura K."/>
            <person name="Iida Y."/>
            <person name="Hattori M."/>
            <person name="Ohkuma M."/>
        </authorList>
    </citation>
    <scope>NUCLEOTIDE SEQUENCE [LARGE SCALE GENOMIC DNA]</scope>
    <source>
        <strain evidence="2 3">JCM 16418</strain>
    </source>
</reference>
<proteinExistence type="predicted"/>
<dbReference type="Proteomes" id="UP000019364">
    <property type="component" value="Unassembled WGS sequence"/>
</dbReference>
<comment type="caution">
    <text evidence="2">The sequence shown here is derived from an EMBL/GenBank/DDBJ whole genome shotgun (WGS) entry which is preliminary data.</text>
</comment>
<dbReference type="eggNOG" id="COG0673">
    <property type="taxonomic scope" value="Bacteria"/>
</dbReference>
<dbReference type="STRING" id="1236976.JCM16418_912"/>
<organism evidence="2 3">
    <name type="scientific">Paenibacillus pini JCM 16418</name>
    <dbReference type="NCBI Taxonomy" id="1236976"/>
    <lineage>
        <taxon>Bacteria</taxon>
        <taxon>Bacillati</taxon>
        <taxon>Bacillota</taxon>
        <taxon>Bacilli</taxon>
        <taxon>Bacillales</taxon>
        <taxon>Paenibacillaceae</taxon>
        <taxon>Paenibacillus</taxon>
    </lineage>
</organism>
<dbReference type="Pfam" id="PF21891">
    <property type="entry name" value="DUF6917"/>
    <property type="match status" value="1"/>
</dbReference>
<dbReference type="OrthoDB" id="4557435at2"/>
<gene>
    <name evidence="2" type="ORF">JCM16418_912</name>
</gene>
<feature type="domain" description="DUF6917" evidence="1">
    <location>
        <begin position="9"/>
        <end position="132"/>
    </location>
</feature>
<dbReference type="AlphaFoldDB" id="W7YH44"/>
<evidence type="ECO:0000259" key="1">
    <source>
        <dbReference type="Pfam" id="PF21891"/>
    </source>
</evidence>
<dbReference type="EMBL" id="BAVZ01000002">
    <property type="protein sequence ID" value="GAF06928.1"/>
    <property type="molecule type" value="Genomic_DNA"/>
</dbReference>
<sequence length="136" mass="15289">MIQTVKRTVKRKVDGAFVALLFHKQQERGMRLIEFETRCVQAGEIHEIVTTTHHEAEKGDRIDRVGFLGFAEMKCGGVIGRGDAVMIQNQVIGHVLGFDDCHFPNHYNILISTQETMMADDLELEVEMLISFGAGN</sequence>
<evidence type="ECO:0000313" key="3">
    <source>
        <dbReference type="Proteomes" id="UP000019364"/>
    </source>
</evidence>
<accession>W7YH44</accession>
<keyword evidence="3" id="KW-1185">Reference proteome</keyword>
<evidence type="ECO:0000313" key="2">
    <source>
        <dbReference type="EMBL" id="GAF06928.1"/>
    </source>
</evidence>
<protein>
    <recommendedName>
        <fullName evidence="1">DUF6917 domain-containing protein</fullName>
    </recommendedName>
</protein>
<name>W7YH44_9BACL</name>
<dbReference type="RefSeq" id="WP_036646474.1">
    <property type="nucleotide sequence ID" value="NZ_BAVZ01000002.1"/>
</dbReference>